<name>A0A835LKE6_9MAGN</name>
<protein>
    <recommendedName>
        <fullName evidence="5">Disease resistance N-terminal domain-containing protein</fullName>
    </recommendedName>
</protein>
<organism evidence="6 7">
    <name type="scientific">Coptis chinensis</name>
    <dbReference type="NCBI Taxonomy" id="261450"/>
    <lineage>
        <taxon>Eukaryota</taxon>
        <taxon>Viridiplantae</taxon>
        <taxon>Streptophyta</taxon>
        <taxon>Embryophyta</taxon>
        <taxon>Tracheophyta</taxon>
        <taxon>Spermatophyta</taxon>
        <taxon>Magnoliopsida</taxon>
        <taxon>Ranunculales</taxon>
        <taxon>Ranunculaceae</taxon>
        <taxon>Coptidoideae</taxon>
        <taxon>Coptis</taxon>
    </lineage>
</organism>
<reference evidence="6 7" key="1">
    <citation type="submission" date="2020-10" db="EMBL/GenBank/DDBJ databases">
        <title>The Coptis chinensis genome and diversification of protoberbering-type alkaloids.</title>
        <authorList>
            <person name="Wang B."/>
            <person name="Shu S."/>
            <person name="Song C."/>
            <person name="Liu Y."/>
        </authorList>
    </citation>
    <scope>NUCLEOTIDE SEQUENCE [LARGE SCALE GENOMIC DNA]</scope>
    <source>
        <strain evidence="6">HL-2020</strain>
        <tissue evidence="6">Leaf</tissue>
    </source>
</reference>
<dbReference type="EMBL" id="JADFTS010000008">
    <property type="protein sequence ID" value="KAF9594849.1"/>
    <property type="molecule type" value="Genomic_DNA"/>
</dbReference>
<comment type="caution">
    <text evidence="6">The sequence shown here is derived from an EMBL/GenBank/DDBJ whole genome shotgun (WGS) entry which is preliminary data.</text>
</comment>
<feature type="domain" description="Disease resistance N-terminal" evidence="5">
    <location>
        <begin position="73"/>
        <end position="140"/>
    </location>
</feature>
<evidence type="ECO:0000256" key="3">
    <source>
        <dbReference type="ARBA" id="ARBA00022821"/>
    </source>
</evidence>
<feature type="region of interest" description="Disordered" evidence="4">
    <location>
        <begin position="207"/>
        <end position="276"/>
    </location>
</feature>
<keyword evidence="2" id="KW-0547">Nucleotide-binding</keyword>
<dbReference type="AlphaFoldDB" id="A0A835LKE6"/>
<accession>A0A835LKE6</accession>
<evidence type="ECO:0000313" key="6">
    <source>
        <dbReference type="EMBL" id="KAF9594849.1"/>
    </source>
</evidence>
<evidence type="ECO:0000256" key="1">
    <source>
        <dbReference type="ARBA" id="ARBA00022737"/>
    </source>
</evidence>
<evidence type="ECO:0000313" key="7">
    <source>
        <dbReference type="Proteomes" id="UP000631114"/>
    </source>
</evidence>
<keyword evidence="3" id="KW-0611">Plant defense</keyword>
<sequence length="303" mass="34742">MSTYQDNSEDSSTNEYPGDYYPVGKIYEFLGDLSSEEYFWHQNLKPSIDMLNEKLESPRLRRLDKLWYSGFEDRELKKLERSLFTIRIVLDDIEREQKELKVWRIQHSHLKDLLCEVDDILDDIALRALQLKLLLQSPQKTTKHCVSQTQSTPVSSHAPTADIEKHLTEGKKYPTPLPTGNEMPMFFAFVPPQAISTPKLKNELVQTDDEIVSKPSDTISTPKEEGSGRKKNYTQNRFKPDDLEIYDKEPPPTSSGGASMSKTKEEGSGRKKNYTQSRVKLDDLVIYDKEPMLISGASMSKTD</sequence>
<dbReference type="InterPro" id="IPR041118">
    <property type="entry name" value="Rx_N"/>
</dbReference>
<dbReference type="Pfam" id="PF18052">
    <property type="entry name" value="Rx_N"/>
    <property type="match status" value="1"/>
</dbReference>
<dbReference type="GO" id="GO:0006952">
    <property type="term" value="P:defense response"/>
    <property type="evidence" value="ECO:0007669"/>
    <property type="project" value="UniProtKB-KW"/>
</dbReference>
<dbReference type="Proteomes" id="UP000631114">
    <property type="component" value="Unassembled WGS sequence"/>
</dbReference>
<evidence type="ECO:0000256" key="4">
    <source>
        <dbReference type="SAM" id="MobiDB-lite"/>
    </source>
</evidence>
<dbReference type="Gene3D" id="1.20.5.4130">
    <property type="match status" value="1"/>
</dbReference>
<proteinExistence type="predicted"/>
<keyword evidence="1" id="KW-0677">Repeat</keyword>
<keyword evidence="7" id="KW-1185">Reference proteome</keyword>
<feature type="compositionally biased region" description="Basic and acidic residues" evidence="4">
    <location>
        <begin position="238"/>
        <end position="250"/>
    </location>
</feature>
<dbReference type="GO" id="GO:0000166">
    <property type="term" value="F:nucleotide binding"/>
    <property type="evidence" value="ECO:0007669"/>
    <property type="project" value="UniProtKB-KW"/>
</dbReference>
<gene>
    <name evidence="6" type="ORF">IFM89_034832</name>
</gene>
<evidence type="ECO:0000256" key="2">
    <source>
        <dbReference type="ARBA" id="ARBA00022741"/>
    </source>
</evidence>
<evidence type="ECO:0000259" key="5">
    <source>
        <dbReference type="Pfam" id="PF18052"/>
    </source>
</evidence>